<organism evidence="1 2">
    <name type="scientific">Moniliophthora roreri</name>
    <name type="common">Frosty pod rot fungus</name>
    <name type="synonym">Monilia roreri</name>
    <dbReference type="NCBI Taxonomy" id="221103"/>
    <lineage>
        <taxon>Eukaryota</taxon>
        <taxon>Fungi</taxon>
        <taxon>Dikarya</taxon>
        <taxon>Basidiomycota</taxon>
        <taxon>Agaricomycotina</taxon>
        <taxon>Agaricomycetes</taxon>
        <taxon>Agaricomycetidae</taxon>
        <taxon>Agaricales</taxon>
        <taxon>Marasmiineae</taxon>
        <taxon>Marasmiaceae</taxon>
        <taxon>Moniliophthora</taxon>
    </lineage>
</organism>
<proteinExistence type="predicted"/>
<dbReference type="Proteomes" id="UP000054988">
    <property type="component" value="Unassembled WGS sequence"/>
</dbReference>
<protein>
    <submittedName>
        <fullName evidence="1">Uncharacterized protein</fullName>
    </submittedName>
</protein>
<evidence type="ECO:0000313" key="1">
    <source>
        <dbReference type="EMBL" id="KTB36148.1"/>
    </source>
</evidence>
<reference evidence="1 2" key="1">
    <citation type="submission" date="2015-12" db="EMBL/GenBank/DDBJ databases">
        <title>Draft genome sequence of Moniliophthora roreri, the causal agent of frosty pod rot of cacao.</title>
        <authorList>
            <person name="Aime M.C."/>
            <person name="Diaz-Valderrama J.R."/>
            <person name="Kijpornyongpan T."/>
            <person name="Phillips-Mora W."/>
        </authorList>
    </citation>
    <scope>NUCLEOTIDE SEQUENCE [LARGE SCALE GENOMIC DNA]</scope>
    <source>
        <strain evidence="1 2">MCA 2952</strain>
    </source>
</reference>
<evidence type="ECO:0000313" key="2">
    <source>
        <dbReference type="Proteomes" id="UP000054988"/>
    </source>
</evidence>
<comment type="caution">
    <text evidence="1">The sequence shown here is derived from an EMBL/GenBank/DDBJ whole genome shotgun (WGS) entry which is preliminary data.</text>
</comment>
<dbReference type="EMBL" id="LATX01001921">
    <property type="protein sequence ID" value="KTB36148.1"/>
    <property type="molecule type" value="Genomic_DNA"/>
</dbReference>
<accession>A0A0W0FIR8</accession>
<name>A0A0W0FIR8_MONRR</name>
<dbReference type="AlphaFoldDB" id="A0A0W0FIR8"/>
<sequence length="34" mass="3819">MLLLSLTMQVHYQMSISLKSLRTNLQGLKGGRVT</sequence>
<gene>
    <name evidence="1" type="ORF">WG66_11228</name>
</gene>